<dbReference type="InterPro" id="IPR001107">
    <property type="entry name" value="Band_7"/>
</dbReference>
<keyword evidence="9" id="KW-1185">Reference proteome</keyword>
<evidence type="ECO:0000256" key="6">
    <source>
        <dbReference type="PIRNR" id="PIRNR005651"/>
    </source>
</evidence>
<comment type="subcellular location">
    <subcellularLocation>
        <location evidence="1">Membrane</location>
        <topology evidence="1">Single-pass membrane protein</topology>
    </subcellularLocation>
</comment>
<dbReference type="PIRSF" id="PIRSF005651">
    <property type="entry name" value="HflC"/>
    <property type="match status" value="1"/>
</dbReference>
<dbReference type="SUPFAM" id="SSF117892">
    <property type="entry name" value="Band 7/SPFH domain"/>
    <property type="match status" value="1"/>
</dbReference>
<gene>
    <name evidence="8" type="ORF">GV829_05835</name>
</gene>
<reference evidence="8 9" key="1">
    <citation type="submission" date="2020-01" db="EMBL/GenBank/DDBJ databases">
        <title>Sphingomonas sp. strain CSW-10.</title>
        <authorList>
            <person name="Chen W.-M."/>
        </authorList>
    </citation>
    <scope>NUCLEOTIDE SEQUENCE [LARGE SCALE GENOMIC DNA]</scope>
    <source>
        <strain evidence="8 9">CSW-10</strain>
    </source>
</reference>
<dbReference type="PANTHER" id="PTHR42911:SF1">
    <property type="entry name" value="MODULATOR OF FTSH PROTEASE HFLC"/>
    <property type="match status" value="1"/>
</dbReference>
<keyword evidence="3" id="KW-0812">Transmembrane</keyword>
<organism evidence="8 9">
    <name type="scientific">Sphingomonas lacunae</name>
    <dbReference type="NCBI Taxonomy" id="2698828"/>
    <lineage>
        <taxon>Bacteria</taxon>
        <taxon>Pseudomonadati</taxon>
        <taxon>Pseudomonadota</taxon>
        <taxon>Alphaproteobacteria</taxon>
        <taxon>Sphingomonadales</taxon>
        <taxon>Sphingomonadaceae</taxon>
        <taxon>Sphingomonas</taxon>
    </lineage>
</organism>
<evidence type="ECO:0000256" key="5">
    <source>
        <dbReference type="ARBA" id="ARBA00023136"/>
    </source>
</evidence>
<dbReference type="GO" id="GO:0008233">
    <property type="term" value="F:peptidase activity"/>
    <property type="evidence" value="ECO:0007669"/>
    <property type="project" value="UniProtKB-KW"/>
</dbReference>
<dbReference type="GO" id="GO:0006508">
    <property type="term" value="P:proteolysis"/>
    <property type="evidence" value="ECO:0007669"/>
    <property type="project" value="UniProtKB-KW"/>
</dbReference>
<evidence type="ECO:0000313" key="9">
    <source>
        <dbReference type="Proteomes" id="UP000503018"/>
    </source>
</evidence>
<keyword evidence="4" id="KW-1133">Transmembrane helix</keyword>
<dbReference type="CDD" id="cd03405">
    <property type="entry name" value="SPFH_HflC"/>
    <property type="match status" value="1"/>
</dbReference>
<feature type="domain" description="Band 7" evidence="7">
    <location>
        <begin position="27"/>
        <end position="200"/>
    </location>
</feature>
<evidence type="ECO:0000256" key="1">
    <source>
        <dbReference type="ARBA" id="ARBA00004167"/>
    </source>
</evidence>
<evidence type="ECO:0000256" key="4">
    <source>
        <dbReference type="ARBA" id="ARBA00022989"/>
    </source>
</evidence>
<evidence type="ECO:0000256" key="2">
    <source>
        <dbReference type="ARBA" id="ARBA00007862"/>
    </source>
</evidence>
<sequence length="285" mass="31912">MGMVDYVTRHPVRIALSLLALAVIASMTFTVVPETKQGLILRYGQIEREVNPWSPRERFGATGAGLVARIPFVEQIKLIDKTVMGVTLDNQPVLSSDQLSMQVDAYARFRITDPRRMYESIRDEETLKTQLATLLGTSLRNELGKRTFASLLSPERGQVMEQIQTALARRATRYGVEIIDVRINRADLPDQSRDSVFARMRAAREQEATAIQAEGYKQARLILADADAEAARISAEAYGKDPRFYAFWRAMQSYERTFNGEGSPAPTFVLPPNQGYLSEFGDGGQ</sequence>
<dbReference type="EMBL" id="CP053015">
    <property type="protein sequence ID" value="QJQ32035.1"/>
    <property type="molecule type" value="Genomic_DNA"/>
</dbReference>
<dbReference type="Pfam" id="PF01145">
    <property type="entry name" value="Band_7"/>
    <property type="match status" value="1"/>
</dbReference>
<dbReference type="Gene3D" id="3.30.479.30">
    <property type="entry name" value="Band 7 domain"/>
    <property type="match status" value="1"/>
</dbReference>
<dbReference type="PANTHER" id="PTHR42911">
    <property type="entry name" value="MODULATOR OF FTSH PROTEASE HFLC"/>
    <property type="match status" value="1"/>
</dbReference>
<dbReference type="Proteomes" id="UP000503018">
    <property type="component" value="Chromosome"/>
</dbReference>
<dbReference type="AlphaFoldDB" id="A0A6M4ASJ4"/>
<protein>
    <recommendedName>
        <fullName evidence="6">Protein HflC</fullName>
    </recommendedName>
</protein>
<dbReference type="InterPro" id="IPR001972">
    <property type="entry name" value="Stomatin_HflK_fam"/>
</dbReference>
<proteinExistence type="inferred from homology"/>
<dbReference type="PRINTS" id="PR00721">
    <property type="entry name" value="STOMATIN"/>
</dbReference>
<comment type="function">
    <text evidence="6">HflC and HflK could regulate a protease.</text>
</comment>
<keyword evidence="8" id="KW-0645">Protease</keyword>
<dbReference type="SMART" id="SM00244">
    <property type="entry name" value="PHB"/>
    <property type="match status" value="1"/>
</dbReference>
<dbReference type="InterPro" id="IPR010200">
    <property type="entry name" value="HflC"/>
</dbReference>
<evidence type="ECO:0000313" key="8">
    <source>
        <dbReference type="EMBL" id="QJQ32035.1"/>
    </source>
</evidence>
<evidence type="ECO:0000259" key="7">
    <source>
        <dbReference type="SMART" id="SM00244"/>
    </source>
</evidence>
<dbReference type="InterPro" id="IPR036013">
    <property type="entry name" value="Band_7/SPFH_dom_sf"/>
</dbReference>
<evidence type="ECO:0000256" key="3">
    <source>
        <dbReference type="ARBA" id="ARBA00022692"/>
    </source>
</evidence>
<dbReference type="RefSeq" id="WP_169944824.1">
    <property type="nucleotide sequence ID" value="NZ_CP053015.1"/>
</dbReference>
<dbReference type="GO" id="GO:0016020">
    <property type="term" value="C:membrane"/>
    <property type="evidence" value="ECO:0007669"/>
    <property type="project" value="UniProtKB-SubCell"/>
</dbReference>
<name>A0A6M4ASJ4_9SPHN</name>
<keyword evidence="5" id="KW-0472">Membrane</keyword>
<accession>A0A6M4ASJ4</accession>
<dbReference type="KEGG" id="slan:GV829_05835"/>
<comment type="similarity">
    <text evidence="2 6">Belongs to the band 7/mec-2 family. HflC subfamily.</text>
</comment>
<keyword evidence="8" id="KW-0378">Hydrolase</keyword>